<keyword evidence="2" id="KW-1133">Transmembrane helix</keyword>
<keyword evidence="2" id="KW-0812">Transmembrane</keyword>
<proteinExistence type="predicted"/>
<gene>
    <name evidence="3" type="ORF">B0T16DRAFT_173772</name>
</gene>
<sequence>MTMATRASNLQFAPPSLNRTNPTNQTRTSAKLTTPTPPRTRTTTPGMVIIHRPLLPTKPTTMLPRMRQLTTGPMTETRTWLIPRRMVCSVVWLGFIACFTPLSHVASLFNMPQTILPFPQNSASFVLSFVSVCSLYLVLDYILAHLWPRKGKPGLDKLWLFVERSWASSVENAAPEEAGQQQDMPCPHAQGGMANMATWMRQHPLWLYVCSWFTGRPPQGGMGEDPPA</sequence>
<feature type="region of interest" description="Disordered" evidence="1">
    <location>
        <begin position="1"/>
        <end position="44"/>
    </location>
</feature>
<dbReference type="AlphaFoldDB" id="A0AA39XYY7"/>
<feature type="transmembrane region" description="Helical" evidence="2">
    <location>
        <begin position="125"/>
        <end position="147"/>
    </location>
</feature>
<protein>
    <submittedName>
        <fullName evidence="3">Uncharacterized protein</fullName>
    </submittedName>
</protein>
<keyword evidence="2" id="KW-0472">Membrane</keyword>
<dbReference type="Proteomes" id="UP001174936">
    <property type="component" value="Unassembled WGS sequence"/>
</dbReference>
<feature type="compositionally biased region" description="Polar residues" evidence="1">
    <location>
        <begin position="1"/>
        <end position="32"/>
    </location>
</feature>
<evidence type="ECO:0000313" key="4">
    <source>
        <dbReference type="Proteomes" id="UP001174936"/>
    </source>
</evidence>
<reference evidence="3" key="1">
    <citation type="submission" date="2023-06" db="EMBL/GenBank/DDBJ databases">
        <title>Genome-scale phylogeny and comparative genomics of the fungal order Sordariales.</title>
        <authorList>
            <consortium name="Lawrence Berkeley National Laboratory"/>
            <person name="Hensen N."/>
            <person name="Bonometti L."/>
            <person name="Westerberg I."/>
            <person name="Brannstrom I.O."/>
            <person name="Guillou S."/>
            <person name="Cros-Aarteil S."/>
            <person name="Calhoun S."/>
            <person name="Haridas S."/>
            <person name="Kuo A."/>
            <person name="Mondo S."/>
            <person name="Pangilinan J."/>
            <person name="Riley R."/>
            <person name="Labutti K."/>
            <person name="Andreopoulos B."/>
            <person name="Lipzen A."/>
            <person name="Chen C."/>
            <person name="Yanf M."/>
            <person name="Daum C."/>
            <person name="Ng V."/>
            <person name="Clum A."/>
            <person name="Steindorff A."/>
            <person name="Ohm R."/>
            <person name="Martin F."/>
            <person name="Silar P."/>
            <person name="Natvig D."/>
            <person name="Lalanne C."/>
            <person name="Gautier V."/>
            <person name="Ament-Velasquez S.L."/>
            <person name="Kruys A."/>
            <person name="Hutchinson M.I."/>
            <person name="Powell A.J."/>
            <person name="Barry K."/>
            <person name="Miller A.N."/>
            <person name="Grigoriev I.V."/>
            <person name="Debuchy R."/>
            <person name="Gladieux P."/>
            <person name="Thoren M.H."/>
            <person name="Johannesson H."/>
        </authorList>
    </citation>
    <scope>NUCLEOTIDE SEQUENCE</scope>
    <source>
        <strain evidence="3">SMH2532-1</strain>
    </source>
</reference>
<organism evidence="3 4">
    <name type="scientific">Cercophora newfieldiana</name>
    <dbReference type="NCBI Taxonomy" id="92897"/>
    <lineage>
        <taxon>Eukaryota</taxon>
        <taxon>Fungi</taxon>
        <taxon>Dikarya</taxon>
        <taxon>Ascomycota</taxon>
        <taxon>Pezizomycotina</taxon>
        <taxon>Sordariomycetes</taxon>
        <taxon>Sordariomycetidae</taxon>
        <taxon>Sordariales</taxon>
        <taxon>Lasiosphaeriaceae</taxon>
        <taxon>Cercophora</taxon>
    </lineage>
</organism>
<evidence type="ECO:0000256" key="1">
    <source>
        <dbReference type="SAM" id="MobiDB-lite"/>
    </source>
</evidence>
<name>A0AA39XYY7_9PEZI</name>
<feature type="transmembrane region" description="Helical" evidence="2">
    <location>
        <begin position="86"/>
        <end position="105"/>
    </location>
</feature>
<evidence type="ECO:0000313" key="3">
    <source>
        <dbReference type="EMBL" id="KAK0642887.1"/>
    </source>
</evidence>
<dbReference type="EMBL" id="JAULSV010000005">
    <property type="protein sequence ID" value="KAK0642887.1"/>
    <property type="molecule type" value="Genomic_DNA"/>
</dbReference>
<keyword evidence="4" id="KW-1185">Reference proteome</keyword>
<comment type="caution">
    <text evidence="3">The sequence shown here is derived from an EMBL/GenBank/DDBJ whole genome shotgun (WGS) entry which is preliminary data.</text>
</comment>
<evidence type="ECO:0000256" key="2">
    <source>
        <dbReference type="SAM" id="Phobius"/>
    </source>
</evidence>
<accession>A0AA39XYY7</accession>